<evidence type="ECO:0000313" key="1">
    <source>
        <dbReference type="EMBL" id="MFC3983515.1"/>
    </source>
</evidence>
<protein>
    <submittedName>
        <fullName evidence="1">Uncharacterized protein</fullName>
    </submittedName>
</protein>
<gene>
    <name evidence="1" type="ORF">ACFOYY_25535</name>
</gene>
<reference evidence="2" key="1">
    <citation type="journal article" date="2019" name="Int. J. Syst. Evol. Microbiol.">
        <title>The Global Catalogue of Microorganisms (GCM) 10K type strain sequencing project: providing services to taxonomists for standard genome sequencing and annotation.</title>
        <authorList>
            <consortium name="The Broad Institute Genomics Platform"/>
            <consortium name="The Broad Institute Genome Sequencing Center for Infectious Disease"/>
            <person name="Wu L."/>
            <person name="Ma J."/>
        </authorList>
    </citation>
    <scope>NUCLEOTIDE SEQUENCE [LARGE SCALE GENOMIC DNA]</scope>
    <source>
        <strain evidence="2">TBRC 7912</strain>
    </source>
</reference>
<name>A0ABV8F7Q9_9ACTN</name>
<keyword evidence="2" id="KW-1185">Reference proteome</keyword>
<organism evidence="1 2">
    <name type="scientific">Streptosporangium jomthongense</name>
    <dbReference type="NCBI Taxonomy" id="1193683"/>
    <lineage>
        <taxon>Bacteria</taxon>
        <taxon>Bacillati</taxon>
        <taxon>Actinomycetota</taxon>
        <taxon>Actinomycetes</taxon>
        <taxon>Streptosporangiales</taxon>
        <taxon>Streptosporangiaceae</taxon>
        <taxon>Streptosporangium</taxon>
    </lineage>
</organism>
<comment type="caution">
    <text evidence="1">The sequence shown here is derived from an EMBL/GenBank/DDBJ whole genome shotgun (WGS) entry which is preliminary data.</text>
</comment>
<dbReference type="RefSeq" id="WP_386192774.1">
    <property type="nucleotide sequence ID" value="NZ_JBHSBC010000031.1"/>
</dbReference>
<dbReference type="Proteomes" id="UP001595698">
    <property type="component" value="Unassembled WGS sequence"/>
</dbReference>
<proteinExistence type="predicted"/>
<dbReference type="EMBL" id="JBHSBC010000031">
    <property type="protein sequence ID" value="MFC3983515.1"/>
    <property type="molecule type" value="Genomic_DNA"/>
</dbReference>
<sequence>MPEPLLSRSPKGGYVTERYAGTRRHGGELLEVFGDRALARLRPHRIRAILTRAPGTTAR</sequence>
<accession>A0ABV8F7Q9</accession>
<evidence type="ECO:0000313" key="2">
    <source>
        <dbReference type="Proteomes" id="UP001595698"/>
    </source>
</evidence>